<evidence type="ECO:0000313" key="2">
    <source>
        <dbReference type="EMBL" id="PHH66454.1"/>
    </source>
</evidence>
<protein>
    <submittedName>
        <fullName evidence="2">Uncharacterized protein</fullName>
    </submittedName>
</protein>
<sequence length="196" mass="21024">MRYHYMHAALQGSSRRPQLSSRTASQSRNVAPHKTAYPVLPQVCLRFALGQAQQRHGDCVASPPGPWHLATTTAPSYAYKMHACIPSTASVHHSNKRVIALTVQKAFCPFSRSASASFAAVPSTMYLDSNRPELARSRAVPATTWMTASALAANKLLGSSQQGYMSTGNQRSSAYLSKALLPVGLSAPQLPSSTPL</sequence>
<name>A0A2C5YHI9_9HYPO</name>
<comment type="caution">
    <text evidence="2">The sequence shown here is derived from an EMBL/GenBank/DDBJ whole genome shotgun (WGS) entry which is preliminary data.</text>
</comment>
<feature type="compositionally biased region" description="Polar residues" evidence="1">
    <location>
        <begin position="11"/>
        <end position="29"/>
    </location>
</feature>
<evidence type="ECO:0000313" key="3">
    <source>
        <dbReference type="Proteomes" id="UP000226192"/>
    </source>
</evidence>
<organism evidence="2 3">
    <name type="scientific">Ophiocordyceps australis</name>
    <dbReference type="NCBI Taxonomy" id="1399860"/>
    <lineage>
        <taxon>Eukaryota</taxon>
        <taxon>Fungi</taxon>
        <taxon>Dikarya</taxon>
        <taxon>Ascomycota</taxon>
        <taxon>Pezizomycotina</taxon>
        <taxon>Sordariomycetes</taxon>
        <taxon>Hypocreomycetidae</taxon>
        <taxon>Hypocreales</taxon>
        <taxon>Ophiocordycipitaceae</taxon>
        <taxon>Ophiocordyceps</taxon>
    </lineage>
</organism>
<dbReference type="EMBL" id="NJET01000008">
    <property type="protein sequence ID" value="PHH66454.1"/>
    <property type="molecule type" value="Genomic_DNA"/>
</dbReference>
<accession>A0A2C5YHI9</accession>
<evidence type="ECO:0000256" key="1">
    <source>
        <dbReference type="SAM" id="MobiDB-lite"/>
    </source>
</evidence>
<gene>
    <name evidence="2" type="ORF">CDD81_7509</name>
</gene>
<dbReference type="AlphaFoldDB" id="A0A2C5YHI9"/>
<keyword evidence="3" id="KW-1185">Reference proteome</keyword>
<reference evidence="2 3" key="1">
    <citation type="submission" date="2017-06" db="EMBL/GenBank/DDBJ databases">
        <title>Ant-infecting Ophiocordyceps genomes reveal a high diversity of potential behavioral manipulation genes and a possible major role for enterotoxins.</title>
        <authorList>
            <person name="De Bekker C."/>
            <person name="Evans H.C."/>
            <person name="Brachmann A."/>
            <person name="Hughes D.P."/>
        </authorList>
    </citation>
    <scope>NUCLEOTIDE SEQUENCE [LARGE SCALE GENOMIC DNA]</scope>
    <source>
        <strain evidence="2 3">Map64</strain>
    </source>
</reference>
<proteinExistence type="predicted"/>
<feature type="region of interest" description="Disordered" evidence="1">
    <location>
        <begin position="9"/>
        <end position="31"/>
    </location>
</feature>
<dbReference type="Proteomes" id="UP000226192">
    <property type="component" value="Unassembled WGS sequence"/>
</dbReference>